<dbReference type="InterPro" id="IPR000601">
    <property type="entry name" value="PKD_dom"/>
</dbReference>
<accession>A0A1R4I8S2</accession>
<reference evidence="2 3" key="1">
    <citation type="submission" date="2017-02" db="EMBL/GenBank/DDBJ databases">
        <authorList>
            <person name="Peterson S.W."/>
        </authorList>
    </citation>
    <scope>NUCLEOTIDE SEQUENCE [LARGE SCALE GENOMIC DNA]</scope>
    <source>
        <strain evidence="2 3">2B3F</strain>
    </source>
</reference>
<evidence type="ECO:0000313" key="2">
    <source>
        <dbReference type="EMBL" id="SJN15703.1"/>
    </source>
</evidence>
<evidence type="ECO:0000259" key="1">
    <source>
        <dbReference type="PROSITE" id="PS50093"/>
    </source>
</evidence>
<dbReference type="InterPro" id="IPR013783">
    <property type="entry name" value="Ig-like_fold"/>
</dbReference>
<dbReference type="GO" id="GO:0005975">
    <property type="term" value="P:carbohydrate metabolic process"/>
    <property type="evidence" value="ECO:0007669"/>
    <property type="project" value="UniProtKB-ARBA"/>
</dbReference>
<dbReference type="EMBL" id="FUKP01000004">
    <property type="protein sequence ID" value="SJN15703.1"/>
    <property type="molecule type" value="Genomic_DNA"/>
</dbReference>
<dbReference type="Proteomes" id="UP000196230">
    <property type="component" value="Unassembled WGS sequence"/>
</dbReference>
<feature type="domain" description="PKD" evidence="1">
    <location>
        <begin position="122"/>
        <end position="169"/>
    </location>
</feature>
<sequence length="232" mass="25240">MSGCYPDQLQNLDFGDCQRQQDVFCGDDGTWVQQVRVRRENPDEPIEHGSRFCAADAAGGGSEGRPAITMDDLAAVAPSEVDILLQNGGRGMRNAHTNIYADAEQILERKTQFGELTLMRLTPVEFRWDYGDGTTRTTTDPGRDAVDFNTATSTSHVYEDTGTYTVTLTTVFIGEVSYDDGETWELVPGQLVIDSTPAQADIFRSVTRNVAEDCVTNPSGWGCGPPGSAPTD</sequence>
<dbReference type="AlphaFoldDB" id="A0A1R4I8S2"/>
<organism evidence="2 3">
    <name type="scientific">Micrococcus lylae</name>
    <dbReference type="NCBI Taxonomy" id="1273"/>
    <lineage>
        <taxon>Bacteria</taxon>
        <taxon>Bacillati</taxon>
        <taxon>Actinomycetota</taxon>
        <taxon>Actinomycetes</taxon>
        <taxon>Micrococcales</taxon>
        <taxon>Micrococcaceae</taxon>
        <taxon>Micrococcus</taxon>
    </lineage>
</organism>
<dbReference type="PROSITE" id="PS50093">
    <property type="entry name" value="PKD"/>
    <property type="match status" value="1"/>
</dbReference>
<dbReference type="Gene3D" id="2.60.40.10">
    <property type="entry name" value="Immunoglobulins"/>
    <property type="match status" value="1"/>
</dbReference>
<proteinExistence type="predicted"/>
<protein>
    <recommendedName>
        <fullName evidence="1">PKD domain-containing protein</fullName>
    </recommendedName>
</protein>
<evidence type="ECO:0000313" key="3">
    <source>
        <dbReference type="Proteomes" id="UP000196230"/>
    </source>
</evidence>
<dbReference type="SUPFAM" id="SSF49299">
    <property type="entry name" value="PKD domain"/>
    <property type="match status" value="1"/>
</dbReference>
<name>A0A1R4I8S2_9MICC</name>
<dbReference type="Pfam" id="PF00801">
    <property type="entry name" value="PKD"/>
    <property type="match status" value="1"/>
</dbReference>
<dbReference type="InterPro" id="IPR035986">
    <property type="entry name" value="PKD_dom_sf"/>
</dbReference>
<gene>
    <name evidence="2" type="ORF">FM125_00405</name>
</gene>